<dbReference type="GO" id="GO:0046872">
    <property type="term" value="F:metal ion binding"/>
    <property type="evidence" value="ECO:0007669"/>
    <property type="project" value="UniProtKB-KW"/>
</dbReference>
<evidence type="ECO:0000256" key="12">
    <source>
        <dbReference type="ARBA" id="ARBA00042531"/>
    </source>
</evidence>
<dbReference type="Proteomes" id="UP000051992">
    <property type="component" value="Unassembled WGS sequence"/>
</dbReference>
<dbReference type="InterPro" id="IPR029056">
    <property type="entry name" value="Ribokinase-like"/>
</dbReference>
<dbReference type="PANTHER" id="PTHR20858:SF19">
    <property type="entry name" value="PYRIDOXINE KINASE"/>
    <property type="match status" value="1"/>
</dbReference>
<dbReference type="OrthoDB" id="9810880at2"/>
<dbReference type="SUPFAM" id="SSF53613">
    <property type="entry name" value="Ribokinase-like"/>
    <property type="match status" value="1"/>
</dbReference>
<sequence length="276" mass="29341">MAVKKIVTIAGSDSLAGGGIQADLATFDEYNFQGLSVITSIVTVTQSDFLIHEIAPELVLEQMQSIFALDDIAAVKIGLLPTQTHVVMVADFLKSHVKGIPIIVDPVMVFKESDQANTTKMVQAMKTYLLPIATVVTPNLPETELLSSQKITTVSDLTRAAEQLLQDGCQAVYAKGGTRLDGAQVKDVLVEKTGVVSIFEQPKLTTHTNNGAGCTLSAAIASNLGQAKSLTDAAKAAQAFVHAGIEHGVLLNQSFEIGNVWQGAQRAIREGKIDEN</sequence>
<dbReference type="InterPro" id="IPR004399">
    <property type="entry name" value="HMP/HMP-P_kinase_dom"/>
</dbReference>
<reference evidence="15 16" key="1">
    <citation type="journal article" date="2015" name="Genome Announc.">
        <title>Expanding the biotechnology potential of lactobacilli through comparative genomics of 213 strains and associated genera.</title>
        <authorList>
            <person name="Sun Z."/>
            <person name="Harris H.M."/>
            <person name="McCann A."/>
            <person name="Guo C."/>
            <person name="Argimon S."/>
            <person name="Zhang W."/>
            <person name="Yang X."/>
            <person name="Jeffery I.B."/>
            <person name="Cooney J.C."/>
            <person name="Kagawa T.F."/>
            <person name="Liu W."/>
            <person name="Song Y."/>
            <person name="Salvetti E."/>
            <person name="Wrobel A."/>
            <person name="Rasinkangas P."/>
            <person name="Parkhill J."/>
            <person name="Rea M.C."/>
            <person name="O'Sullivan O."/>
            <person name="Ritari J."/>
            <person name="Douillard F.P."/>
            <person name="Paul Ross R."/>
            <person name="Yang R."/>
            <person name="Briner A.E."/>
            <person name="Felis G.E."/>
            <person name="de Vos W.M."/>
            <person name="Barrangou R."/>
            <person name="Klaenhammer T.R."/>
            <person name="Caufield P.W."/>
            <person name="Cui Y."/>
            <person name="Zhang H."/>
            <person name="O'Toole P.W."/>
        </authorList>
    </citation>
    <scope>NUCLEOTIDE SEQUENCE [LARGE SCALE GENOMIC DNA]</scope>
    <source>
        <strain evidence="15 16">DSM 20410</strain>
    </source>
</reference>
<name>A0A0R2H296_WEIVI</name>
<dbReference type="InterPro" id="IPR013749">
    <property type="entry name" value="PM/HMP-P_kinase-1"/>
</dbReference>
<dbReference type="GO" id="GO:0005829">
    <property type="term" value="C:cytosol"/>
    <property type="evidence" value="ECO:0007669"/>
    <property type="project" value="TreeGrafter"/>
</dbReference>
<dbReference type="EMBL" id="JQBM01000001">
    <property type="protein sequence ID" value="KRN47049.1"/>
    <property type="molecule type" value="Genomic_DNA"/>
</dbReference>
<evidence type="ECO:0000256" key="10">
    <source>
        <dbReference type="ARBA" id="ARBA00042348"/>
    </source>
</evidence>
<dbReference type="PANTHER" id="PTHR20858">
    <property type="entry name" value="PHOSPHOMETHYLPYRIMIDINE KINASE"/>
    <property type="match status" value="1"/>
</dbReference>
<gene>
    <name evidence="15" type="ORF">IV50_GL000319</name>
</gene>
<evidence type="ECO:0000259" key="14">
    <source>
        <dbReference type="Pfam" id="PF08543"/>
    </source>
</evidence>
<keyword evidence="16" id="KW-1185">Reference proteome</keyword>
<comment type="caution">
    <text evidence="15">The sequence shown here is derived from an EMBL/GenBank/DDBJ whole genome shotgun (WGS) entry which is preliminary data.</text>
</comment>
<dbReference type="Pfam" id="PF08543">
    <property type="entry name" value="Phos_pyr_kin"/>
    <property type="match status" value="1"/>
</dbReference>
<dbReference type="RefSeq" id="WP_057744077.1">
    <property type="nucleotide sequence ID" value="NZ_BJLU01000003.1"/>
</dbReference>
<keyword evidence="3" id="KW-0808">Transferase</keyword>
<evidence type="ECO:0000256" key="11">
    <source>
        <dbReference type="ARBA" id="ARBA00042396"/>
    </source>
</evidence>
<protein>
    <recommendedName>
        <fullName evidence="2">pyridoxal kinase</fullName>
        <ecNumber evidence="2">2.7.1.35</ecNumber>
    </recommendedName>
    <alternativeName>
        <fullName evidence="10">PN/PL/PM kinase</fullName>
    </alternativeName>
    <alternativeName>
        <fullName evidence="11">Pyridoxal kinase</fullName>
    </alternativeName>
    <alternativeName>
        <fullName evidence="9">Pyridoxamine kinase</fullName>
    </alternativeName>
    <alternativeName>
        <fullName evidence="12">Vitamin B6 kinase</fullName>
    </alternativeName>
</protein>
<keyword evidence="6 15" id="KW-0418">Kinase</keyword>
<organism evidence="15 16">
    <name type="scientific">Weissella viridescens</name>
    <name type="common">Lactobacillus viridescens</name>
    <dbReference type="NCBI Taxonomy" id="1629"/>
    <lineage>
        <taxon>Bacteria</taxon>
        <taxon>Bacillati</taxon>
        <taxon>Bacillota</taxon>
        <taxon>Bacilli</taxon>
        <taxon>Lactobacillales</taxon>
        <taxon>Lactobacillaceae</taxon>
        <taxon>Weissella</taxon>
    </lineage>
</organism>
<dbReference type="GO" id="GO:0008902">
    <property type="term" value="F:hydroxymethylpyrimidine kinase activity"/>
    <property type="evidence" value="ECO:0007669"/>
    <property type="project" value="TreeGrafter"/>
</dbReference>
<comment type="catalytic activity">
    <reaction evidence="13">
        <text>pyridoxal + ATP = pyridoxal 5'-phosphate + ADP + H(+)</text>
        <dbReference type="Rhea" id="RHEA:10224"/>
        <dbReference type="ChEBI" id="CHEBI:15378"/>
        <dbReference type="ChEBI" id="CHEBI:17310"/>
        <dbReference type="ChEBI" id="CHEBI:30616"/>
        <dbReference type="ChEBI" id="CHEBI:456216"/>
        <dbReference type="ChEBI" id="CHEBI:597326"/>
        <dbReference type="EC" id="2.7.1.35"/>
    </reaction>
</comment>
<feature type="domain" description="Pyridoxamine kinase/Phosphomethylpyrimidine kinase" evidence="14">
    <location>
        <begin position="13"/>
        <end position="254"/>
    </location>
</feature>
<proteinExistence type="inferred from homology"/>
<comment type="similarity">
    <text evidence="1">Belongs to the ThiD family.</text>
</comment>
<evidence type="ECO:0000256" key="6">
    <source>
        <dbReference type="ARBA" id="ARBA00022777"/>
    </source>
</evidence>
<evidence type="ECO:0000256" key="9">
    <source>
        <dbReference type="ARBA" id="ARBA00042307"/>
    </source>
</evidence>
<evidence type="ECO:0000256" key="1">
    <source>
        <dbReference type="ARBA" id="ARBA00009879"/>
    </source>
</evidence>
<evidence type="ECO:0000313" key="16">
    <source>
        <dbReference type="Proteomes" id="UP000051992"/>
    </source>
</evidence>
<keyword evidence="4" id="KW-0479">Metal-binding</keyword>
<evidence type="ECO:0000256" key="2">
    <source>
        <dbReference type="ARBA" id="ARBA00012104"/>
    </source>
</evidence>
<evidence type="ECO:0000313" key="15">
    <source>
        <dbReference type="EMBL" id="KRN47049.1"/>
    </source>
</evidence>
<evidence type="ECO:0000256" key="3">
    <source>
        <dbReference type="ARBA" id="ARBA00022679"/>
    </source>
</evidence>
<accession>A0A0R2H296</accession>
<dbReference type="EC" id="2.7.1.35" evidence="2"/>
<keyword evidence="8" id="KW-0460">Magnesium</keyword>
<keyword evidence="7" id="KW-0067">ATP-binding</keyword>
<evidence type="ECO:0000256" key="13">
    <source>
        <dbReference type="ARBA" id="ARBA00049293"/>
    </source>
</evidence>
<dbReference type="PATRIC" id="fig|1629.5.peg.322"/>
<dbReference type="GO" id="GO:0008478">
    <property type="term" value="F:pyridoxal kinase activity"/>
    <property type="evidence" value="ECO:0007669"/>
    <property type="project" value="UniProtKB-EC"/>
</dbReference>
<evidence type="ECO:0000256" key="4">
    <source>
        <dbReference type="ARBA" id="ARBA00022723"/>
    </source>
</evidence>
<dbReference type="CDD" id="cd01169">
    <property type="entry name" value="HMPP_kinase"/>
    <property type="match status" value="1"/>
</dbReference>
<keyword evidence="5" id="KW-0547">Nucleotide-binding</keyword>
<dbReference type="AlphaFoldDB" id="A0A0R2H296"/>
<dbReference type="GO" id="GO:0008972">
    <property type="term" value="F:phosphomethylpyrimidine kinase activity"/>
    <property type="evidence" value="ECO:0007669"/>
    <property type="project" value="InterPro"/>
</dbReference>
<evidence type="ECO:0000256" key="7">
    <source>
        <dbReference type="ARBA" id="ARBA00022840"/>
    </source>
</evidence>
<dbReference type="GO" id="GO:0009228">
    <property type="term" value="P:thiamine biosynthetic process"/>
    <property type="evidence" value="ECO:0007669"/>
    <property type="project" value="InterPro"/>
</dbReference>
<dbReference type="Gene3D" id="3.40.1190.20">
    <property type="match status" value="1"/>
</dbReference>
<evidence type="ECO:0000256" key="5">
    <source>
        <dbReference type="ARBA" id="ARBA00022741"/>
    </source>
</evidence>
<evidence type="ECO:0000256" key="8">
    <source>
        <dbReference type="ARBA" id="ARBA00022842"/>
    </source>
</evidence>
<dbReference type="GO" id="GO:0005524">
    <property type="term" value="F:ATP binding"/>
    <property type="evidence" value="ECO:0007669"/>
    <property type="project" value="UniProtKB-KW"/>
</dbReference>